<sequence>MPIAVDGVDRDAEIRDCHADNEGAKDAFINSNDAEVYEDDGWAEAGVQRFDAGVEWAECARDAGVSTVADPKLDVKADIGTVILPEGLSLDEAAMLGEVCSRPMALEWYTDPEAEVPLFGFEVMGDLTPYADAVDGPFSDVVKECQNLDPDECAAELGW</sequence>
<proteinExistence type="predicted"/>
<dbReference type="EMBL" id="RKQZ01000001">
    <property type="protein sequence ID" value="RPF22795.1"/>
    <property type="molecule type" value="Genomic_DNA"/>
</dbReference>
<gene>
    <name evidence="1" type="ORF">EDD34_3467</name>
</gene>
<dbReference type="AlphaFoldDB" id="A0A3N4ZPC3"/>
<comment type="caution">
    <text evidence="1">The sequence shown here is derived from an EMBL/GenBank/DDBJ whole genome shotgun (WGS) entry which is preliminary data.</text>
</comment>
<keyword evidence="2" id="KW-1185">Reference proteome</keyword>
<accession>A0A3N4ZPC3</accession>
<evidence type="ECO:0000313" key="2">
    <source>
        <dbReference type="Proteomes" id="UP000280501"/>
    </source>
</evidence>
<evidence type="ECO:0000313" key="1">
    <source>
        <dbReference type="EMBL" id="RPF22795.1"/>
    </source>
</evidence>
<reference evidence="1 2" key="1">
    <citation type="submission" date="2018-11" db="EMBL/GenBank/DDBJ databases">
        <title>Sequencing the genomes of 1000 actinobacteria strains.</title>
        <authorList>
            <person name="Klenk H.-P."/>
        </authorList>
    </citation>
    <scope>NUCLEOTIDE SEQUENCE [LARGE SCALE GENOMIC DNA]</scope>
    <source>
        <strain evidence="1 2">DSM 15700</strain>
    </source>
</reference>
<organism evidence="1 2">
    <name type="scientific">Myceligenerans xiligouense</name>
    <dbReference type="NCBI Taxonomy" id="253184"/>
    <lineage>
        <taxon>Bacteria</taxon>
        <taxon>Bacillati</taxon>
        <taxon>Actinomycetota</taxon>
        <taxon>Actinomycetes</taxon>
        <taxon>Micrococcales</taxon>
        <taxon>Promicromonosporaceae</taxon>
        <taxon>Myceligenerans</taxon>
    </lineage>
</organism>
<protein>
    <submittedName>
        <fullName evidence="1">Uncharacterized protein</fullName>
    </submittedName>
</protein>
<dbReference type="Proteomes" id="UP000280501">
    <property type="component" value="Unassembled WGS sequence"/>
</dbReference>
<name>A0A3N4ZPC3_9MICO</name>